<keyword evidence="1" id="KW-0245">EGF-like domain</keyword>
<protein>
    <recommendedName>
        <fullName evidence="3">EGF-like domain-containing protein</fullName>
    </recommendedName>
</protein>
<keyword evidence="2" id="KW-1133">Transmembrane helix</keyword>
<gene>
    <name evidence="4" type="ORF">OXX778_LOCUS10656</name>
</gene>
<dbReference type="Gene3D" id="2.10.25.10">
    <property type="entry name" value="Laminin"/>
    <property type="match status" value="1"/>
</dbReference>
<dbReference type="SUPFAM" id="SSF57196">
    <property type="entry name" value="EGF/Laminin"/>
    <property type="match status" value="1"/>
</dbReference>
<proteinExistence type="predicted"/>
<feature type="disulfide bond" evidence="1">
    <location>
        <begin position="333"/>
        <end position="342"/>
    </location>
</feature>
<accession>A0A813YLH9</accession>
<dbReference type="Proteomes" id="UP000663879">
    <property type="component" value="Unassembled WGS sequence"/>
</dbReference>
<organism evidence="4 5">
    <name type="scientific">Brachionus calyciflorus</name>
    <dbReference type="NCBI Taxonomy" id="104777"/>
    <lineage>
        <taxon>Eukaryota</taxon>
        <taxon>Metazoa</taxon>
        <taxon>Spiralia</taxon>
        <taxon>Gnathifera</taxon>
        <taxon>Rotifera</taxon>
        <taxon>Eurotatoria</taxon>
        <taxon>Monogononta</taxon>
        <taxon>Pseudotrocha</taxon>
        <taxon>Ploima</taxon>
        <taxon>Brachionidae</taxon>
        <taxon>Brachionus</taxon>
    </lineage>
</organism>
<evidence type="ECO:0000313" key="4">
    <source>
        <dbReference type="EMBL" id="CAF0885863.1"/>
    </source>
</evidence>
<comment type="caution">
    <text evidence="4">The sequence shown here is derived from an EMBL/GenBank/DDBJ whole genome shotgun (WGS) entry which is preliminary data.</text>
</comment>
<feature type="domain" description="EGF-like" evidence="3">
    <location>
        <begin position="307"/>
        <end position="343"/>
    </location>
</feature>
<keyword evidence="1" id="KW-1015">Disulfide bond</keyword>
<feature type="disulfide bond" evidence="1">
    <location>
        <begin position="311"/>
        <end position="321"/>
    </location>
</feature>
<feature type="transmembrane region" description="Helical" evidence="2">
    <location>
        <begin position="372"/>
        <end position="405"/>
    </location>
</feature>
<dbReference type="PROSITE" id="PS00022">
    <property type="entry name" value="EGF_1"/>
    <property type="match status" value="1"/>
</dbReference>
<dbReference type="InterPro" id="IPR036322">
    <property type="entry name" value="WD40_repeat_dom_sf"/>
</dbReference>
<dbReference type="PROSITE" id="PS50026">
    <property type="entry name" value="EGF_3"/>
    <property type="match status" value="1"/>
</dbReference>
<dbReference type="OrthoDB" id="382013at2759"/>
<dbReference type="InterPro" id="IPR000742">
    <property type="entry name" value="EGF"/>
</dbReference>
<evidence type="ECO:0000259" key="3">
    <source>
        <dbReference type="PROSITE" id="PS50026"/>
    </source>
</evidence>
<dbReference type="EMBL" id="CAJNOC010001715">
    <property type="protein sequence ID" value="CAF0885863.1"/>
    <property type="molecule type" value="Genomic_DNA"/>
</dbReference>
<name>A0A813YLH9_9BILA</name>
<sequence length="408" mass="45670">MIIAGTHNGKVVAWEIQSDSLRFDNGNEVAKVNSILIINSTHLLAGYNGFLIFWSFPEISQINRINSSTFGTIGDMKNLTEENLVLIVNVEAKMIVFSLNNDSIIKVNNIVEQGHSFDILNKSFIFAPCLMVVADDIEYTGLNKILSIDVLNDRIVAGHQNGSISHYNKSSFALIKTFSGRNLSLAINVIKKYIDLVEFQTFINPTTFKNIESSIFSSSKQSNSLTTSSSYNNDFSLTSFSESISILEKITTNQDSTKNVFIHETSFLITTPNNLESTIYTNTFSQYINFNKMSLNEILEYLKNGIDLNNCISNCSGNGYCKLVDNIELICECFKNYAGSQCEINTLPCYLNKCKNNASCINDLQNNTYHCISYHMIGIISLIIPIILSVLQNMVIEVSIMVIIVRIK</sequence>
<dbReference type="SUPFAM" id="SSF50978">
    <property type="entry name" value="WD40 repeat-like"/>
    <property type="match status" value="1"/>
</dbReference>
<evidence type="ECO:0000256" key="2">
    <source>
        <dbReference type="SAM" id="Phobius"/>
    </source>
</evidence>
<keyword evidence="5" id="KW-1185">Reference proteome</keyword>
<reference evidence="4" key="1">
    <citation type="submission" date="2021-02" db="EMBL/GenBank/DDBJ databases">
        <authorList>
            <person name="Nowell W R."/>
        </authorList>
    </citation>
    <scope>NUCLEOTIDE SEQUENCE</scope>
    <source>
        <strain evidence="4">Ploen Becks lab</strain>
    </source>
</reference>
<evidence type="ECO:0000313" key="5">
    <source>
        <dbReference type="Proteomes" id="UP000663879"/>
    </source>
</evidence>
<dbReference type="AlphaFoldDB" id="A0A813YLH9"/>
<comment type="caution">
    <text evidence="1">Lacks conserved residue(s) required for the propagation of feature annotation.</text>
</comment>
<keyword evidence="2" id="KW-0472">Membrane</keyword>
<keyword evidence="2" id="KW-0812">Transmembrane</keyword>
<evidence type="ECO:0000256" key="1">
    <source>
        <dbReference type="PROSITE-ProRule" id="PRU00076"/>
    </source>
</evidence>